<protein>
    <submittedName>
        <fullName evidence="1">Uncharacterized protein</fullName>
    </submittedName>
</protein>
<gene>
    <name evidence="1" type="ORF">L6164_016255</name>
</gene>
<accession>A0ACB9NN69</accession>
<reference evidence="1 2" key="1">
    <citation type="journal article" date="2022" name="DNA Res.">
        <title>Chromosomal-level genome assembly of the orchid tree Bauhinia variegata (Leguminosae; Cercidoideae) supports the allotetraploid origin hypothesis of Bauhinia.</title>
        <authorList>
            <person name="Zhong Y."/>
            <person name="Chen Y."/>
            <person name="Zheng D."/>
            <person name="Pang J."/>
            <person name="Liu Y."/>
            <person name="Luo S."/>
            <person name="Meng S."/>
            <person name="Qian L."/>
            <person name="Wei D."/>
            <person name="Dai S."/>
            <person name="Zhou R."/>
        </authorList>
    </citation>
    <scope>NUCLEOTIDE SEQUENCE [LARGE SCALE GENOMIC DNA]</scope>
    <source>
        <strain evidence="1">BV-YZ2020</strain>
    </source>
</reference>
<evidence type="ECO:0000313" key="1">
    <source>
        <dbReference type="EMBL" id="KAI4337889.1"/>
    </source>
</evidence>
<dbReference type="EMBL" id="CM039431">
    <property type="protein sequence ID" value="KAI4337889.1"/>
    <property type="molecule type" value="Genomic_DNA"/>
</dbReference>
<dbReference type="Proteomes" id="UP000828941">
    <property type="component" value="Chromosome 6"/>
</dbReference>
<proteinExistence type="predicted"/>
<sequence>MDEKNLNQKNSYRRESSGRKNDSKAQGRRSGSIDSGGFYLKMVFPISLGSKKKKKNETLTSNSAKVSPRPSVSDGSAKGVVDKEWLNKSLSASVETDGGASSSNTGSLKSSGSSSSSCSSISNSRHEKIGGGCLAFIRKPRFLTQK</sequence>
<evidence type="ECO:0000313" key="2">
    <source>
        <dbReference type="Proteomes" id="UP000828941"/>
    </source>
</evidence>
<comment type="caution">
    <text evidence="1">The sequence shown here is derived from an EMBL/GenBank/DDBJ whole genome shotgun (WGS) entry which is preliminary data.</text>
</comment>
<name>A0ACB9NN69_BAUVA</name>
<keyword evidence="2" id="KW-1185">Reference proteome</keyword>
<organism evidence="1 2">
    <name type="scientific">Bauhinia variegata</name>
    <name type="common">Purple orchid tree</name>
    <name type="synonym">Phanera variegata</name>
    <dbReference type="NCBI Taxonomy" id="167791"/>
    <lineage>
        <taxon>Eukaryota</taxon>
        <taxon>Viridiplantae</taxon>
        <taxon>Streptophyta</taxon>
        <taxon>Embryophyta</taxon>
        <taxon>Tracheophyta</taxon>
        <taxon>Spermatophyta</taxon>
        <taxon>Magnoliopsida</taxon>
        <taxon>eudicotyledons</taxon>
        <taxon>Gunneridae</taxon>
        <taxon>Pentapetalae</taxon>
        <taxon>rosids</taxon>
        <taxon>fabids</taxon>
        <taxon>Fabales</taxon>
        <taxon>Fabaceae</taxon>
        <taxon>Cercidoideae</taxon>
        <taxon>Cercideae</taxon>
        <taxon>Bauhiniinae</taxon>
        <taxon>Bauhinia</taxon>
    </lineage>
</organism>